<feature type="domain" description="Xylanolytic transcriptional activator regulatory" evidence="5">
    <location>
        <begin position="354"/>
        <end position="428"/>
    </location>
</feature>
<feature type="compositionally biased region" description="Basic and acidic residues" evidence="4">
    <location>
        <begin position="1"/>
        <end position="10"/>
    </location>
</feature>
<dbReference type="AlphaFoldDB" id="A0A167Z062"/>
<evidence type="ECO:0000313" key="7">
    <source>
        <dbReference type="Proteomes" id="UP000076874"/>
    </source>
</evidence>
<dbReference type="Pfam" id="PF04082">
    <property type="entry name" value="Fungal_trans"/>
    <property type="match status" value="1"/>
</dbReference>
<reference evidence="6 7" key="1">
    <citation type="journal article" date="2016" name="Genome Biol. Evol.">
        <title>Divergent and convergent evolution of fungal pathogenicity.</title>
        <authorList>
            <person name="Shang Y."/>
            <person name="Xiao G."/>
            <person name="Zheng P."/>
            <person name="Cen K."/>
            <person name="Zhan S."/>
            <person name="Wang C."/>
        </authorList>
    </citation>
    <scope>NUCLEOTIDE SEQUENCE [LARGE SCALE GENOMIC DNA]</scope>
    <source>
        <strain evidence="6 7">RCEF 264</strain>
    </source>
</reference>
<comment type="caution">
    <text evidence="6">The sequence shown here is derived from an EMBL/GenBank/DDBJ whole genome shotgun (WGS) entry which is preliminary data.</text>
</comment>
<dbReference type="GO" id="GO:0005634">
    <property type="term" value="C:nucleus"/>
    <property type="evidence" value="ECO:0007669"/>
    <property type="project" value="TreeGrafter"/>
</dbReference>
<dbReference type="GO" id="GO:0006351">
    <property type="term" value="P:DNA-templated transcription"/>
    <property type="evidence" value="ECO:0007669"/>
    <property type="project" value="InterPro"/>
</dbReference>
<feature type="compositionally biased region" description="Low complexity" evidence="4">
    <location>
        <begin position="132"/>
        <end position="144"/>
    </location>
</feature>
<dbReference type="InterPro" id="IPR007219">
    <property type="entry name" value="XnlR_reg_dom"/>
</dbReference>
<dbReference type="GO" id="GO:0000435">
    <property type="term" value="P:positive regulation of transcription from RNA polymerase II promoter by galactose"/>
    <property type="evidence" value="ECO:0007669"/>
    <property type="project" value="TreeGrafter"/>
</dbReference>
<dbReference type="InterPro" id="IPR051127">
    <property type="entry name" value="Fungal_SecMet_Regulators"/>
</dbReference>
<accession>A0A167Z062</accession>
<dbReference type="Proteomes" id="UP000076874">
    <property type="component" value="Unassembled WGS sequence"/>
</dbReference>
<evidence type="ECO:0000256" key="1">
    <source>
        <dbReference type="ARBA" id="ARBA00023015"/>
    </source>
</evidence>
<dbReference type="SMART" id="SM00906">
    <property type="entry name" value="Fungal_trans"/>
    <property type="match status" value="1"/>
</dbReference>
<feature type="region of interest" description="Disordered" evidence="4">
    <location>
        <begin position="1"/>
        <end position="24"/>
    </location>
</feature>
<dbReference type="OrthoDB" id="3364175at2759"/>
<evidence type="ECO:0000313" key="6">
    <source>
        <dbReference type="EMBL" id="OAA66915.1"/>
    </source>
</evidence>
<protein>
    <submittedName>
        <fullName evidence="6">C6 zinc finger domain containing protein</fullName>
    </submittedName>
</protein>
<keyword evidence="1" id="KW-0805">Transcription regulation</keyword>
<gene>
    <name evidence="6" type="ORF">SPI_01491</name>
</gene>
<evidence type="ECO:0000256" key="3">
    <source>
        <dbReference type="ARBA" id="ARBA00023242"/>
    </source>
</evidence>
<feature type="compositionally biased region" description="Polar residues" evidence="4">
    <location>
        <begin position="12"/>
        <end position="24"/>
    </location>
</feature>
<evidence type="ECO:0000256" key="2">
    <source>
        <dbReference type="ARBA" id="ARBA00023163"/>
    </source>
</evidence>
<evidence type="ECO:0000259" key="5">
    <source>
        <dbReference type="SMART" id="SM00906"/>
    </source>
</evidence>
<dbReference type="GO" id="GO:0000978">
    <property type="term" value="F:RNA polymerase II cis-regulatory region sequence-specific DNA binding"/>
    <property type="evidence" value="ECO:0007669"/>
    <property type="project" value="TreeGrafter"/>
</dbReference>
<dbReference type="EMBL" id="AZHD01000002">
    <property type="protein sequence ID" value="OAA66915.1"/>
    <property type="molecule type" value="Genomic_DNA"/>
</dbReference>
<keyword evidence="2" id="KW-0804">Transcription</keyword>
<dbReference type="PANTHER" id="PTHR47424:SF2">
    <property type="entry name" value="TRANSCRIPTION FACTOR DOMAIN-CONTAINING PROTEIN-RELATED"/>
    <property type="match status" value="1"/>
</dbReference>
<dbReference type="CDD" id="cd14654">
    <property type="entry name" value="ZIP_Gal4"/>
    <property type="match status" value="1"/>
</dbReference>
<keyword evidence="7" id="KW-1185">Reference proteome</keyword>
<dbReference type="GO" id="GO:0008270">
    <property type="term" value="F:zinc ion binding"/>
    <property type="evidence" value="ECO:0007669"/>
    <property type="project" value="InterPro"/>
</dbReference>
<dbReference type="PANTHER" id="PTHR47424">
    <property type="entry name" value="REGULATORY PROTEIN GAL4"/>
    <property type="match status" value="1"/>
</dbReference>
<dbReference type="CDD" id="cd12148">
    <property type="entry name" value="fungal_TF_MHR"/>
    <property type="match status" value="1"/>
</dbReference>
<dbReference type="Gene3D" id="1.20.5.170">
    <property type="match status" value="1"/>
</dbReference>
<feature type="region of interest" description="Disordered" evidence="4">
    <location>
        <begin position="100"/>
        <end position="160"/>
    </location>
</feature>
<dbReference type="InterPro" id="IPR005600">
    <property type="entry name" value="Gal4_dimer_dom"/>
</dbReference>
<dbReference type="GO" id="GO:0000981">
    <property type="term" value="F:DNA-binding transcription factor activity, RNA polymerase II-specific"/>
    <property type="evidence" value="ECO:0007669"/>
    <property type="project" value="TreeGrafter"/>
</dbReference>
<organism evidence="6 7">
    <name type="scientific">Niveomyces insectorum RCEF 264</name>
    <dbReference type="NCBI Taxonomy" id="1081102"/>
    <lineage>
        <taxon>Eukaryota</taxon>
        <taxon>Fungi</taxon>
        <taxon>Dikarya</taxon>
        <taxon>Ascomycota</taxon>
        <taxon>Pezizomycotina</taxon>
        <taxon>Sordariomycetes</taxon>
        <taxon>Hypocreomycetidae</taxon>
        <taxon>Hypocreales</taxon>
        <taxon>Cordycipitaceae</taxon>
        <taxon>Niveomyces</taxon>
    </lineage>
</organism>
<sequence length="588" mass="65691">MKSENDERPRWTASSMDIPSRSSRNALACDACRAKKLKVGFTVSRCDPDPGAARDKEEKRQNRTWLLIRHLSNVENRLRRLETLFAQRLPDVDIEQALETVKTDDEEAATDTASPADVRRSDTRAPPPPPSQQQQSIIRTSSAQDEGSRSIVDAVPEGPDGFDWQEDANELADGMATLSVEPKGTGYLGSTAGVFFLRSLLFWMGNPQFAAVAPRSGLDGAGALLASPTASSHLSQARLTRDVLGRLMDAYFRVYHQTYPFIHEATFRAQWHEVIPRPQRRSWQMLLYSVLAIGAWCMDDRADDGALENDLYHQAVAVGQDESESMFESANLTFVQALVLLSNLSQKRDKPNTGSNFLGLAVRMALSLGLHRELPDWDIHVLQREMRRRVWWGLFIFDSGASTTFGRPILLPGPEVMDVKPVLNVADELLTGRTTVIPGESQGPTVYSGLKAQSDFHLQSNHISNALLAASGVSTQDALAMNHALDGWSETVPAYFRLSAMPAANDEWYLFARSRLWWRFWNLKIILFRQLLLRRAVERNRQTNPTEAGPLQEQAIRIAVDAAQATITSIHDHLATANITRLTSWYSV</sequence>
<keyword evidence="3" id="KW-0539">Nucleus</keyword>
<evidence type="ECO:0000256" key="4">
    <source>
        <dbReference type="SAM" id="MobiDB-lite"/>
    </source>
</evidence>
<proteinExistence type="predicted"/>
<name>A0A167Z062_9HYPO</name>